<reference evidence="1 2" key="1">
    <citation type="submission" date="2022-11" db="EMBL/GenBank/DDBJ databases">
        <title>Desulfobotulus tamanensis H1 sp. nov. - anaerobic, alkaliphilic, sulphate reducing bacterium isolated from terrestrial mud volcano.</title>
        <authorList>
            <person name="Frolova A."/>
            <person name="Merkel A.Y."/>
            <person name="Slobodkin A.I."/>
        </authorList>
    </citation>
    <scope>NUCLEOTIDE SEQUENCE [LARGE SCALE GENOMIC DNA]</scope>
    <source>
        <strain evidence="1 2">H1</strain>
    </source>
</reference>
<dbReference type="SUPFAM" id="SSF63992">
    <property type="entry name" value="Dipeptide transport protein"/>
    <property type="match status" value="1"/>
</dbReference>
<dbReference type="InterPro" id="IPR027476">
    <property type="entry name" value="DppA_N"/>
</dbReference>
<accession>A0ABT3N568</accession>
<dbReference type="EMBL" id="JAPFPW010000001">
    <property type="protein sequence ID" value="MCW7752595.1"/>
    <property type="molecule type" value="Genomic_DNA"/>
</dbReference>
<comment type="caution">
    <text evidence="1">The sequence shown here is derived from an EMBL/GenBank/DDBJ whole genome shotgun (WGS) entry which is preliminary data.</text>
</comment>
<keyword evidence="2" id="KW-1185">Reference proteome</keyword>
<sequence length="276" mass="30991">MKPTPKSALILADIEGITGVYEKKQCKPLTAEWQEARNLITADVSAAIAGLKDAGVEIIHIRDMHATGFNILPRLLPEKGIRLQQGHHWYPVPLLGHIPEADLALMIGWHGAPDQPEAFSPHIFHRDIDWVRLEKKPVSEVEIMAAVLAEARIPVALVTADFPACQRIKENIPWIRTVTIPKKKTSTKKTADIQRNIRENARTAAENFQSFPCCRKGPWFLESSIRGKIQEGYFPSAREVLGTLLRQSVFKGIPAPAIPAILQGYRYMGCWQNLWN</sequence>
<evidence type="ECO:0000313" key="2">
    <source>
        <dbReference type="Proteomes" id="UP001209681"/>
    </source>
</evidence>
<proteinExistence type="predicted"/>
<dbReference type="Gene3D" id="3.40.50.10780">
    <property type="entry name" value="Dipeptide transport protein"/>
    <property type="match status" value="1"/>
</dbReference>
<dbReference type="InterPro" id="IPR036177">
    <property type="entry name" value="Peptidase_M55_sf"/>
</dbReference>
<protein>
    <submittedName>
        <fullName evidence="1">M55 family metallopeptidase</fullName>
    </submittedName>
</protein>
<evidence type="ECO:0000313" key="1">
    <source>
        <dbReference type="EMBL" id="MCW7752595.1"/>
    </source>
</evidence>
<dbReference type="InterPro" id="IPR007035">
    <property type="entry name" value="Peptidase_M55"/>
</dbReference>
<dbReference type="Proteomes" id="UP001209681">
    <property type="component" value="Unassembled WGS sequence"/>
</dbReference>
<dbReference type="Pfam" id="PF04951">
    <property type="entry name" value="Peptidase_M55"/>
    <property type="match status" value="1"/>
</dbReference>
<organism evidence="1 2">
    <name type="scientific">Desulfobotulus pelophilus</name>
    <dbReference type="NCBI Taxonomy" id="2823377"/>
    <lineage>
        <taxon>Bacteria</taxon>
        <taxon>Pseudomonadati</taxon>
        <taxon>Thermodesulfobacteriota</taxon>
        <taxon>Desulfobacteria</taxon>
        <taxon>Desulfobacterales</taxon>
        <taxon>Desulfobacteraceae</taxon>
        <taxon>Desulfobotulus</taxon>
    </lineage>
</organism>
<name>A0ABT3N568_9BACT</name>
<dbReference type="RefSeq" id="WP_265423459.1">
    <property type="nucleotide sequence ID" value="NZ_JAPFPW010000001.1"/>
</dbReference>
<gene>
    <name evidence="1" type="ORF">OOT00_01190</name>
</gene>